<dbReference type="AlphaFoldDB" id="A0A5Q5BP82"/>
<protein>
    <recommendedName>
        <fullName evidence="3">Phage major capsid protein</fullName>
    </recommendedName>
</protein>
<evidence type="ECO:0008006" key="3">
    <source>
        <dbReference type="Google" id="ProtNLM"/>
    </source>
</evidence>
<reference evidence="2" key="1">
    <citation type="submission" date="2006-06" db="EMBL/GenBank/DDBJ databases">
        <title>Complete sequence of chromosome of Mycobacterium sp. MCS.</title>
        <authorList>
            <consortium name="US DOE Joint Genome Institute"/>
            <person name="Copeland A."/>
            <person name="Lucas S."/>
            <person name="Lapidus A."/>
            <person name="Barry K."/>
            <person name="Detter J.C."/>
            <person name="Glavina del Rio T."/>
            <person name="Hammon N."/>
            <person name="Israni S."/>
            <person name="Dalin E."/>
            <person name="Tice H."/>
            <person name="Pitluck S."/>
            <person name="Martinez M."/>
            <person name="Schmutz J."/>
            <person name="Larimer F."/>
            <person name="Land M."/>
            <person name="Hauser L."/>
            <person name="Kyrpides N."/>
            <person name="Kim E."/>
            <person name="Miller C.D."/>
            <person name="Hughes J.E."/>
            <person name="Anderson A.J."/>
            <person name="Sims R.C."/>
            <person name="Richardson P."/>
        </authorList>
    </citation>
    <scope>NUCLEOTIDE SEQUENCE [LARGE SCALE GENOMIC DNA]</scope>
    <source>
        <strain evidence="2">MCS</strain>
    </source>
</reference>
<dbReference type="SUPFAM" id="SSF56563">
    <property type="entry name" value="Major capsid protein gp5"/>
    <property type="match status" value="1"/>
</dbReference>
<keyword evidence="1" id="KW-0175">Coiled coil</keyword>
<feature type="coiled-coil region" evidence="1">
    <location>
        <begin position="25"/>
        <end position="52"/>
    </location>
</feature>
<proteinExistence type="predicted"/>
<name>A0A5Q5BP82_MYCSS</name>
<dbReference type="EMBL" id="CP000384">
    <property type="protein sequence ID" value="ABG10264.1"/>
    <property type="molecule type" value="Genomic_DNA"/>
</dbReference>
<evidence type="ECO:0000313" key="2">
    <source>
        <dbReference type="EMBL" id="ABG10264.1"/>
    </source>
</evidence>
<accession>A0A5Q5BP82</accession>
<dbReference type="KEGG" id="mmc:Mmcs_4159"/>
<evidence type="ECO:0000256" key="1">
    <source>
        <dbReference type="SAM" id="Coils"/>
    </source>
</evidence>
<gene>
    <name evidence="2" type="ordered locus">Mmcs_4159</name>
</gene>
<sequence>MPKLDLDAAVLLSDDELHTRSAAATERCETRIDRAQTENRDMTERERDLTAADRDELVVIRDALEIRSARRAEGEAIEQRRRDIGRAIESMPRPESRAAIGAFVEGLSHGVPVRVNVECRSITSATAGARTEVANNSGGRPEWLWTAAGIPFNRATSLKVQGPKWAALVARSATAEGGTKPNATDPTLEEETLQAFAVVEEVSDQVVRYGIGAQAVADRLAAESVFSVNAAFAGALEAAAGTPVTYATSASHMADLAIARVWAKTGAKPTALLVNSADYPLLSAKASVGPGDGIGAEVVRFNGTVLVVNDAVTAGVGVVFNGAGFSAHASDVLLASAPNLNTNMVTLRAETYAALLQHDAGAIVAVDLAAA</sequence>
<organism evidence="2">
    <name type="scientific">Mycobacterium sp. (strain MCS)</name>
    <dbReference type="NCBI Taxonomy" id="164756"/>
    <lineage>
        <taxon>Bacteria</taxon>
        <taxon>Bacillati</taxon>
        <taxon>Actinomycetota</taxon>
        <taxon>Actinomycetes</taxon>
        <taxon>Mycobacteriales</taxon>
        <taxon>Mycobacteriaceae</taxon>
        <taxon>Mycobacterium</taxon>
    </lineage>
</organism>